<keyword evidence="2" id="KW-1133">Transmembrane helix</keyword>
<feature type="transmembrane region" description="Helical" evidence="2">
    <location>
        <begin position="44"/>
        <end position="64"/>
    </location>
</feature>
<sequence>MSQLTALPRPASRADRPTRPARPAAQPPRLRVVEAKDAAEHTGVGFVLLCVLLLVGGLIGLLLLNTDRAQESFAAQNLQSQSSSLTDQQQALSGDIDAMSAPQQLALQAQRMGLVQATTTRFVRASDGKLLGVAKRSAKDSALTVETLPTTPASQVAAEAVSAASSGLLVTKPKPASKHHPAAAKSKAGTASGKAAKKSEKHGTATTSAKDRKAEKPTTGTPTATSSPSLTTPAN</sequence>
<name>A0A3M9M6T5_9MICO</name>
<keyword evidence="2" id="KW-0812">Transmembrane</keyword>
<evidence type="ECO:0000256" key="1">
    <source>
        <dbReference type="SAM" id="MobiDB-lite"/>
    </source>
</evidence>
<dbReference type="RefSeq" id="WP_123272294.1">
    <property type="nucleotide sequence ID" value="NZ_RJJQ01000017.1"/>
</dbReference>
<evidence type="ECO:0000256" key="2">
    <source>
        <dbReference type="SAM" id="Phobius"/>
    </source>
</evidence>
<feature type="region of interest" description="Disordered" evidence="1">
    <location>
        <begin position="1"/>
        <end position="29"/>
    </location>
</feature>
<gene>
    <name evidence="3" type="ORF">EFY87_14970</name>
</gene>
<dbReference type="OrthoDB" id="3403609at2"/>
<feature type="compositionally biased region" description="Low complexity" evidence="1">
    <location>
        <begin position="183"/>
        <end position="194"/>
    </location>
</feature>
<feature type="compositionally biased region" description="Low complexity" evidence="1">
    <location>
        <begin position="217"/>
        <end position="235"/>
    </location>
</feature>
<protein>
    <recommendedName>
        <fullName evidence="5">Cell division protein FtsL</fullName>
    </recommendedName>
</protein>
<keyword evidence="4" id="KW-1185">Reference proteome</keyword>
<reference evidence="3 4" key="1">
    <citation type="submission" date="2018-11" db="EMBL/GenBank/DDBJ databases">
        <title>Draft genome of Simplicispira Flexivirga sp. BO-16.</title>
        <authorList>
            <person name="Im W.T."/>
        </authorList>
    </citation>
    <scope>NUCLEOTIDE SEQUENCE [LARGE SCALE GENOMIC DNA]</scope>
    <source>
        <strain evidence="3 4">BO-16</strain>
    </source>
</reference>
<evidence type="ECO:0000313" key="3">
    <source>
        <dbReference type="EMBL" id="RNI20258.1"/>
    </source>
</evidence>
<comment type="caution">
    <text evidence="3">The sequence shown here is derived from an EMBL/GenBank/DDBJ whole genome shotgun (WGS) entry which is preliminary data.</text>
</comment>
<feature type="region of interest" description="Disordered" evidence="1">
    <location>
        <begin position="171"/>
        <end position="235"/>
    </location>
</feature>
<organism evidence="3 4">
    <name type="scientific">Flexivirga caeni</name>
    <dbReference type="NCBI Taxonomy" id="2294115"/>
    <lineage>
        <taxon>Bacteria</taxon>
        <taxon>Bacillati</taxon>
        <taxon>Actinomycetota</taxon>
        <taxon>Actinomycetes</taxon>
        <taxon>Micrococcales</taxon>
        <taxon>Dermacoccaceae</taxon>
        <taxon>Flexivirga</taxon>
    </lineage>
</organism>
<accession>A0A3M9M6T5</accession>
<dbReference type="Proteomes" id="UP000271678">
    <property type="component" value="Unassembled WGS sequence"/>
</dbReference>
<evidence type="ECO:0000313" key="4">
    <source>
        <dbReference type="Proteomes" id="UP000271678"/>
    </source>
</evidence>
<dbReference type="AlphaFoldDB" id="A0A3M9M6T5"/>
<dbReference type="EMBL" id="RJJQ01000017">
    <property type="protein sequence ID" value="RNI20258.1"/>
    <property type="molecule type" value="Genomic_DNA"/>
</dbReference>
<feature type="compositionally biased region" description="Basic and acidic residues" evidence="1">
    <location>
        <begin position="197"/>
        <end position="216"/>
    </location>
</feature>
<evidence type="ECO:0008006" key="5">
    <source>
        <dbReference type="Google" id="ProtNLM"/>
    </source>
</evidence>
<proteinExistence type="predicted"/>
<keyword evidence="2" id="KW-0472">Membrane</keyword>